<dbReference type="Pfam" id="PF13041">
    <property type="entry name" value="PPR_2"/>
    <property type="match status" value="2"/>
</dbReference>
<evidence type="ECO:0008006" key="5">
    <source>
        <dbReference type="Google" id="ProtNLM"/>
    </source>
</evidence>
<evidence type="ECO:0000313" key="4">
    <source>
        <dbReference type="Proteomes" id="UP001293593"/>
    </source>
</evidence>
<protein>
    <recommendedName>
        <fullName evidence="5">Pentatricopeptide repeat-containing protein</fullName>
    </recommendedName>
</protein>
<feature type="repeat" description="PPR" evidence="2">
    <location>
        <begin position="310"/>
        <end position="344"/>
    </location>
</feature>
<dbReference type="EMBL" id="JAWXYG010000012">
    <property type="protein sequence ID" value="KAK4257438.1"/>
    <property type="molecule type" value="Genomic_DNA"/>
</dbReference>
<keyword evidence="1" id="KW-0677">Repeat</keyword>
<keyword evidence="4" id="KW-1185">Reference proteome</keyword>
<dbReference type="InterPro" id="IPR011990">
    <property type="entry name" value="TPR-like_helical_dom_sf"/>
</dbReference>
<comment type="caution">
    <text evidence="3">The sequence shown here is derived from an EMBL/GenBank/DDBJ whole genome shotgun (WGS) entry which is preliminary data.</text>
</comment>
<dbReference type="AlphaFoldDB" id="A0AAE1MCH7"/>
<dbReference type="PROSITE" id="PS51375">
    <property type="entry name" value="PPR"/>
    <property type="match status" value="4"/>
</dbReference>
<dbReference type="NCBIfam" id="TIGR00756">
    <property type="entry name" value="PPR"/>
    <property type="match status" value="4"/>
</dbReference>
<dbReference type="InterPro" id="IPR002885">
    <property type="entry name" value="PPR_rpt"/>
</dbReference>
<name>A0AAE1MCH7_9FABA</name>
<evidence type="ECO:0000256" key="1">
    <source>
        <dbReference type="ARBA" id="ARBA00022737"/>
    </source>
</evidence>
<dbReference type="SUPFAM" id="SSF48452">
    <property type="entry name" value="TPR-like"/>
    <property type="match status" value="1"/>
</dbReference>
<dbReference type="GO" id="GO:0003723">
    <property type="term" value="F:RNA binding"/>
    <property type="evidence" value="ECO:0007669"/>
    <property type="project" value="InterPro"/>
</dbReference>
<dbReference type="Pfam" id="PF20431">
    <property type="entry name" value="E_motif"/>
    <property type="match status" value="1"/>
</dbReference>
<dbReference type="FunFam" id="1.25.40.10:FF:000878">
    <property type="entry name" value="Pentatricopeptide repeat-containing protein"/>
    <property type="match status" value="1"/>
</dbReference>
<dbReference type="PANTHER" id="PTHR47926:SF452">
    <property type="entry name" value="PENTATRICOPEPTIDE REPEAT-CONTAINING PROTEIN"/>
    <property type="match status" value="1"/>
</dbReference>
<dbReference type="Pfam" id="PF01535">
    <property type="entry name" value="PPR"/>
    <property type="match status" value="2"/>
</dbReference>
<feature type="repeat" description="PPR" evidence="2">
    <location>
        <begin position="104"/>
        <end position="138"/>
    </location>
</feature>
<organism evidence="3 4">
    <name type="scientific">Acacia crassicarpa</name>
    <name type="common">northern wattle</name>
    <dbReference type="NCBI Taxonomy" id="499986"/>
    <lineage>
        <taxon>Eukaryota</taxon>
        <taxon>Viridiplantae</taxon>
        <taxon>Streptophyta</taxon>
        <taxon>Embryophyta</taxon>
        <taxon>Tracheophyta</taxon>
        <taxon>Spermatophyta</taxon>
        <taxon>Magnoliopsida</taxon>
        <taxon>eudicotyledons</taxon>
        <taxon>Gunneridae</taxon>
        <taxon>Pentapetalae</taxon>
        <taxon>rosids</taxon>
        <taxon>fabids</taxon>
        <taxon>Fabales</taxon>
        <taxon>Fabaceae</taxon>
        <taxon>Caesalpinioideae</taxon>
        <taxon>mimosoid clade</taxon>
        <taxon>Acacieae</taxon>
        <taxon>Acacia</taxon>
    </lineage>
</organism>
<evidence type="ECO:0000256" key="2">
    <source>
        <dbReference type="PROSITE-ProRule" id="PRU00708"/>
    </source>
</evidence>
<evidence type="ECO:0000313" key="3">
    <source>
        <dbReference type="EMBL" id="KAK4257438.1"/>
    </source>
</evidence>
<sequence>MLGQFRKLQHQVQGLNRVWNTSIRFLVAAISYSKAYKDSYYYVDVLQLCKNTAGVKNVHAQIIIGGHEQNQFLATKLIGKYAELGSSSNLESARKVFDKLSERDVFCWNVVIKSYANVGPFVEALNVYDEMRSHGITPNRYTYPIVLKACGAEEAYKKGQVIHGHVVKSGLDFDLYVGNALVTFYAKCKDVKISRRIFDGIPERCIVSWNSLISGYATNGYMDEAIKIFYALLRSDVTGAPDNTTFVTVLPAFAQAADIQAGFWIHSYIVKSGMKLDAALSSGLISLYSNCGYINIARAIFDRISDPERNIFVWNAIIRCYGMHGFAHEALSMFRQLVEAGIRPDGVIFLSLLSACSHAGMLAEGWDLFQTMEAYGVQKNEAHYACAVDLLGRAGYLDNAVELINSMPIQPDKNVYGALLGACRIHKNIELAEFAAEKLFVLDPNNAGRYVILAQMYEDAGRWKEASRLRTLIREKEIRKPIGHSSIELESGYEKFGVNDETHPFTSEIFGTLMSLDRVMAPVSIY</sequence>
<dbReference type="InterPro" id="IPR046960">
    <property type="entry name" value="PPR_At4g14850-like_plant"/>
</dbReference>
<dbReference type="InterPro" id="IPR046848">
    <property type="entry name" value="E_motif"/>
</dbReference>
<dbReference type="FunFam" id="1.25.40.10:FF:000470">
    <property type="entry name" value="Pentatricopeptide repeat-containing protein At5g66520"/>
    <property type="match status" value="1"/>
</dbReference>
<dbReference type="GO" id="GO:0009451">
    <property type="term" value="P:RNA modification"/>
    <property type="evidence" value="ECO:0007669"/>
    <property type="project" value="InterPro"/>
</dbReference>
<dbReference type="Proteomes" id="UP001293593">
    <property type="component" value="Unassembled WGS sequence"/>
</dbReference>
<accession>A0AAE1MCH7</accession>
<feature type="repeat" description="PPR" evidence="2">
    <location>
        <begin position="205"/>
        <end position="239"/>
    </location>
</feature>
<gene>
    <name evidence="3" type="ORF">QN277_007027</name>
</gene>
<dbReference type="Gene3D" id="1.25.40.10">
    <property type="entry name" value="Tetratricopeptide repeat domain"/>
    <property type="match status" value="3"/>
</dbReference>
<feature type="repeat" description="PPR" evidence="2">
    <location>
        <begin position="345"/>
        <end position="379"/>
    </location>
</feature>
<reference evidence="3" key="1">
    <citation type="submission" date="2023-10" db="EMBL/GenBank/DDBJ databases">
        <title>Chromosome-level genome of the transformable northern wattle, Acacia crassicarpa.</title>
        <authorList>
            <person name="Massaro I."/>
            <person name="Sinha N.R."/>
            <person name="Poethig S."/>
            <person name="Leichty A.R."/>
        </authorList>
    </citation>
    <scope>NUCLEOTIDE SEQUENCE</scope>
    <source>
        <strain evidence="3">Acra3RX</strain>
        <tissue evidence="3">Leaf</tissue>
    </source>
</reference>
<proteinExistence type="predicted"/>
<dbReference type="PANTHER" id="PTHR47926">
    <property type="entry name" value="PENTATRICOPEPTIDE REPEAT-CONTAINING PROTEIN"/>
    <property type="match status" value="1"/>
</dbReference>